<gene>
    <name evidence="1" type="ORF">RF55_21193</name>
</gene>
<reference evidence="1 2" key="1">
    <citation type="submission" date="2015-04" db="EMBL/GenBank/DDBJ databases">
        <title>Lasius niger genome sequencing.</title>
        <authorList>
            <person name="Konorov E.A."/>
            <person name="Nikitin M.A."/>
            <person name="Kirill M.V."/>
            <person name="Chang P."/>
        </authorList>
    </citation>
    <scope>NUCLEOTIDE SEQUENCE [LARGE SCALE GENOMIC DNA]</scope>
    <source>
        <tissue evidence="1">Whole</tissue>
    </source>
</reference>
<evidence type="ECO:0000313" key="1">
    <source>
        <dbReference type="EMBL" id="KMQ83010.1"/>
    </source>
</evidence>
<dbReference type="EMBL" id="LBMM01021777">
    <property type="protein sequence ID" value="KMQ83010.1"/>
    <property type="molecule type" value="Genomic_DNA"/>
</dbReference>
<protein>
    <submittedName>
        <fullName evidence="1">Gtp-binding protein</fullName>
    </submittedName>
</protein>
<comment type="caution">
    <text evidence="1">The sequence shown here is derived from an EMBL/GenBank/DDBJ whole genome shotgun (WGS) entry which is preliminary data.</text>
</comment>
<keyword evidence="2" id="KW-1185">Reference proteome</keyword>
<dbReference type="AlphaFoldDB" id="A0A0J7MR36"/>
<accession>A0A0J7MR36</accession>
<sequence length="76" mass="8623">MELGVGQQGLAADAIEAWMHVRYKIHGLAHPQPRRQHRHIGDKCHLFQQLSSLAARVHPQHLQPAAEIGQPQQRLQ</sequence>
<evidence type="ECO:0000313" key="2">
    <source>
        <dbReference type="Proteomes" id="UP000036403"/>
    </source>
</evidence>
<organism evidence="1 2">
    <name type="scientific">Lasius niger</name>
    <name type="common">Black garden ant</name>
    <dbReference type="NCBI Taxonomy" id="67767"/>
    <lineage>
        <taxon>Eukaryota</taxon>
        <taxon>Metazoa</taxon>
        <taxon>Ecdysozoa</taxon>
        <taxon>Arthropoda</taxon>
        <taxon>Hexapoda</taxon>
        <taxon>Insecta</taxon>
        <taxon>Pterygota</taxon>
        <taxon>Neoptera</taxon>
        <taxon>Endopterygota</taxon>
        <taxon>Hymenoptera</taxon>
        <taxon>Apocrita</taxon>
        <taxon>Aculeata</taxon>
        <taxon>Formicoidea</taxon>
        <taxon>Formicidae</taxon>
        <taxon>Formicinae</taxon>
        <taxon>Lasius</taxon>
        <taxon>Lasius</taxon>
    </lineage>
</organism>
<dbReference type="PaxDb" id="67767-A0A0J7MR36"/>
<dbReference type="Proteomes" id="UP000036403">
    <property type="component" value="Unassembled WGS sequence"/>
</dbReference>
<name>A0A0J7MR36_LASNI</name>
<proteinExistence type="predicted"/>